<proteinExistence type="predicted"/>
<accession>A0A368GK59</accession>
<protein>
    <recommendedName>
        <fullName evidence="4">Saposin B-type domain-containing protein</fullName>
    </recommendedName>
</protein>
<evidence type="ECO:0000313" key="3">
    <source>
        <dbReference type="Proteomes" id="UP000252519"/>
    </source>
</evidence>
<evidence type="ECO:0000256" key="1">
    <source>
        <dbReference type="SAM" id="SignalP"/>
    </source>
</evidence>
<name>A0A368GK59_ANCCA</name>
<evidence type="ECO:0000313" key="2">
    <source>
        <dbReference type="EMBL" id="RCN44763.1"/>
    </source>
</evidence>
<dbReference type="Proteomes" id="UP000252519">
    <property type="component" value="Unassembled WGS sequence"/>
</dbReference>
<keyword evidence="3" id="KW-1185">Reference proteome</keyword>
<evidence type="ECO:0008006" key="4">
    <source>
        <dbReference type="Google" id="ProtNLM"/>
    </source>
</evidence>
<organism evidence="2 3">
    <name type="scientific">Ancylostoma caninum</name>
    <name type="common">Dog hookworm</name>
    <dbReference type="NCBI Taxonomy" id="29170"/>
    <lineage>
        <taxon>Eukaryota</taxon>
        <taxon>Metazoa</taxon>
        <taxon>Ecdysozoa</taxon>
        <taxon>Nematoda</taxon>
        <taxon>Chromadorea</taxon>
        <taxon>Rhabditida</taxon>
        <taxon>Rhabditina</taxon>
        <taxon>Rhabditomorpha</taxon>
        <taxon>Strongyloidea</taxon>
        <taxon>Ancylostomatidae</taxon>
        <taxon>Ancylostomatinae</taxon>
        <taxon>Ancylostoma</taxon>
    </lineage>
</organism>
<feature type="signal peptide" evidence="1">
    <location>
        <begin position="1"/>
        <end position="19"/>
    </location>
</feature>
<sequence length="100" mass="11045">MRAILVVLSALTATAVVHTRDCRACIFVTAVVKKVMTQGREITNENVVGLTCPRLLRDNPPSVGKLCKNIVKEILDSRILMRKIKACFSKTNRKSISGSF</sequence>
<reference evidence="2 3" key="1">
    <citation type="submission" date="2014-10" db="EMBL/GenBank/DDBJ databases">
        <title>Draft genome of the hookworm Ancylostoma caninum.</title>
        <authorList>
            <person name="Mitreva M."/>
        </authorList>
    </citation>
    <scope>NUCLEOTIDE SEQUENCE [LARGE SCALE GENOMIC DNA]</scope>
    <source>
        <strain evidence="2 3">Baltimore</strain>
    </source>
</reference>
<comment type="caution">
    <text evidence="2">The sequence shown here is derived from an EMBL/GenBank/DDBJ whole genome shotgun (WGS) entry which is preliminary data.</text>
</comment>
<keyword evidence="1" id="KW-0732">Signal</keyword>
<feature type="chain" id="PRO_5016636365" description="Saposin B-type domain-containing protein" evidence="1">
    <location>
        <begin position="20"/>
        <end position="100"/>
    </location>
</feature>
<dbReference type="EMBL" id="JOJR01000120">
    <property type="protein sequence ID" value="RCN44763.1"/>
    <property type="molecule type" value="Genomic_DNA"/>
</dbReference>
<gene>
    <name evidence="2" type="ORF">ANCCAN_09202</name>
</gene>
<dbReference type="AlphaFoldDB" id="A0A368GK59"/>